<sequence>MKNPLRHLRLWQKFALLGALGAFMCAVPLTLVVKTQTEFLTVAQDEDAGLDPLRVAFKLLQQWQLHRGLSALALGGDASVEAERRNRAAAAQGHLAELGRQLQGLGYREALSLHGELSRQWEQLAAQVEGRNVATQDSFARHSELVQRLFTLIEQVADASGLSLDPVAESYFTMTALTDHLPRLTEAAALERGRGAALLASGQPTERTLAELRASTSATLYLQARAHGQLAKAFALDPGLRERIGPQEAQATEELRRFQKLTQDQLLSGAAATVSATDYFRAGTQAVEAQLRLVEAGADGLEDLLHDRIQAARTARNTLLLGLMGLAALAAVLSWAITRSVTRPLGRAVQAADAVARGDLDFDIDDRGGDEAGLLLARFAQMQRQLRERREHDARQLEATETRRAAATQVAQEIGNAVQAATQGDFTQRIPLQDKEEFHRQLCSQFNQLIDTMSTTIEQVRASAEQLTSASAQVSSTSQSLSQAASEQAASVEETTASLQEIAASVKQNADNAHITDGMASQASREATEGGEAVGRTVEAMKSIATKISIIDDIAYQTNLLALNAAIEAARAGEHGKGFAVVAAEVRKLAERSQVAAQEIGQLAGTSVSLAEKAGNLLAQIVPSISKTSELVQEIAAASGEQSGGVAQISSAMAHLSTTTQQNASASEQLSATAEELSAQATQLQEQMAFFRLASDAAPTATTRRPVGTPPSGGAAALAARRLAAAHTRRTAPAEVEEASFTAF</sequence>
<dbReference type="SMART" id="SM00304">
    <property type="entry name" value="HAMP"/>
    <property type="match status" value="2"/>
</dbReference>
<proteinExistence type="inferred from homology"/>
<reference evidence="9 10" key="1">
    <citation type="submission" date="2020-02" db="EMBL/GenBank/DDBJ databases">
        <title>Ideonella bacterium strain TBM-1.</title>
        <authorList>
            <person name="Chen W.-M."/>
        </authorList>
    </citation>
    <scope>NUCLEOTIDE SEQUENCE [LARGE SCALE GENOMIC DNA]</scope>
    <source>
        <strain evidence="9 10">TBM-1</strain>
    </source>
</reference>
<dbReference type="InterPro" id="IPR004089">
    <property type="entry name" value="MCPsignal_dom"/>
</dbReference>
<feature type="transmembrane region" description="Helical" evidence="6">
    <location>
        <begin position="14"/>
        <end position="33"/>
    </location>
</feature>
<evidence type="ECO:0000313" key="9">
    <source>
        <dbReference type="EMBL" id="NDY91457.1"/>
    </source>
</evidence>
<evidence type="ECO:0000256" key="4">
    <source>
        <dbReference type="PROSITE-ProRule" id="PRU00284"/>
    </source>
</evidence>
<gene>
    <name evidence="9" type="ORF">G3A44_09670</name>
</gene>
<evidence type="ECO:0000256" key="3">
    <source>
        <dbReference type="ARBA" id="ARBA00029447"/>
    </source>
</evidence>
<accession>A0A7C9PGM6</accession>
<name>A0A7C9PGM6_9BURK</name>
<dbReference type="GO" id="GO:0005886">
    <property type="term" value="C:plasma membrane"/>
    <property type="evidence" value="ECO:0007669"/>
    <property type="project" value="TreeGrafter"/>
</dbReference>
<organism evidence="9 10">
    <name type="scientific">Ideonella livida</name>
    <dbReference type="NCBI Taxonomy" id="2707176"/>
    <lineage>
        <taxon>Bacteria</taxon>
        <taxon>Pseudomonadati</taxon>
        <taxon>Pseudomonadota</taxon>
        <taxon>Betaproteobacteria</taxon>
        <taxon>Burkholderiales</taxon>
        <taxon>Sphaerotilaceae</taxon>
        <taxon>Ideonella</taxon>
    </lineage>
</organism>
<feature type="transmembrane region" description="Helical" evidence="6">
    <location>
        <begin position="318"/>
        <end position="337"/>
    </location>
</feature>
<dbReference type="InterPro" id="IPR003660">
    <property type="entry name" value="HAMP_dom"/>
</dbReference>
<dbReference type="Pfam" id="PF00672">
    <property type="entry name" value="HAMP"/>
    <property type="match status" value="1"/>
</dbReference>
<dbReference type="PANTHER" id="PTHR43531:SF11">
    <property type="entry name" value="METHYL-ACCEPTING CHEMOTAXIS PROTEIN 3"/>
    <property type="match status" value="1"/>
</dbReference>
<keyword evidence="6" id="KW-1133">Transmembrane helix</keyword>
<dbReference type="Gene3D" id="1.10.287.950">
    <property type="entry name" value="Methyl-accepting chemotaxis protein"/>
    <property type="match status" value="1"/>
</dbReference>
<dbReference type="PANTHER" id="PTHR43531">
    <property type="entry name" value="PROTEIN ICFG"/>
    <property type="match status" value="1"/>
</dbReference>
<evidence type="ECO:0000259" key="8">
    <source>
        <dbReference type="PROSITE" id="PS50885"/>
    </source>
</evidence>
<dbReference type="PROSITE" id="PS50885">
    <property type="entry name" value="HAMP"/>
    <property type="match status" value="2"/>
</dbReference>
<evidence type="ECO:0000256" key="6">
    <source>
        <dbReference type="SAM" id="Phobius"/>
    </source>
</evidence>
<feature type="domain" description="HAMP" evidence="8">
    <location>
        <begin position="405"/>
        <end position="458"/>
    </location>
</feature>
<comment type="subcellular location">
    <subcellularLocation>
        <location evidence="1">Membrane</location>
    </subcellularLocation>
</comment>
<dbReference type="GO" id="GO:0004888">
    <property type="term" value="F:transmembrane signaling receptor activity"/>
    <property type="evidence" value="ECO:0007669"/>
    <property type="project" value="InterPro"/>
</dbReference>
<keyword evidence="5" id="KW-0175">Coiled coil</keyword>
<dbReference type="FunFam" id="1.10.287.950:FF:000001">
    <property type="entry name" value="Methyl-accepting chemotaxis sensory transducer"/>
    <property type="match status" value="1"/>
</dbReference>
<dbReference type="Proteomes" id="UP000484255">
    <property type="component" value="Unassembled WGS sequence"/>
</dbReference>
<keyword evidence="4" id="KW-0807">Transducer</keyword>
<evidence type="ECO:0000256" key="1">
    <source>
        <dbReference type="ARBA" id="ARBA00004370"/>
    </source>
</evidence>
<dbReference type="GO" id="GO:0006935">
    <property type="term" value="P:chemotaxis"/>
    <property type="evidence" value="ECO:0007669"/>
    <property type="project" value="UniProtKB-KW"/>
</dbReference>
<keyword evidence="10" id="KW-1185">Reference proteome</keyword>
<evidence type="ECO:0000259" key="7">
    <source>
        <dbReference type="PROSITE" id="PS50111"/>
    </source>
</evidence>
<keyword evidence="6" id="KW-0472">Membrane</keyword>
<keyword evidence="6" id="KW-0812">Transmembrane</keyword>
<dbReference type="SUPFAM" id="SSF158472">
    <property type="entry name" value="HAMP domain-like"/>
    <property type="match status" value="1"/>
</dbReference>
<feature type="domain" description="HAMP" evidence="8">
    <location>
        <begin position="339"/>
        <end position="391"/>
    </location>
</feature>
<dbReference type="PROSITE" id="PS50111">
    <property type="entry name" value="CHEMOTAXIS_TRANSDUC_2"/>
    <property type="match status" value="1"/>
</dbReference>
<dbReference type="Pfam" id="PF00015">
    <property type="entry name" value="MCPsignal"/>
    <property type="match status" value="1"/>
</dbReference>
<dbReference type="GO" id="GO:0007165">
    <property type="term" value="P:signal transduction"/>
    <property type="evidence" value="ECO:0007669"/>
    <property type="project" value="UniProtKB-KW"/>
</dbReference>
<feature type="domain" description="Methyl-accepting transducer" evidence="7">
    <location>
        <begin position="463"/>
        <end position="678"/>
    </location>
</feature>
<keyword evidence="2" id="KW-0145">Chemotaxis</keyword>
<dbReference type="SMART" id="SM00283">
    <property type="entry name" value="MA"/>
    <property type="match status" value="1"/>
</dbReference>
<comment type="similarity">
    <text evidence="3">Belongs to the methyl-accepting chemotaxis (MCP) protein family.</text>
</comment>
<dbReference type="InterPro" id="IPR051310">
    <property type="entry name" value="MCP_chemotaxis"/>
</dbReference>
<dbReference type="PRINTS" id="PR00260">
    <property type="entry name" value="CHEMTRNSDUCR"/>
</dbReference>
<comment type="caution">
    <text evidence="9">The sequence shown here is derived from an EMBL/GenBank/DDBJ whole genome shotgun (WGS) entry which is preliminary data.</text>
</comment>
<evidence type="ECO:0000313" key="10">
    <source>
        <dbReference type="Proteomes" id="UP000484255"/>
    </source>
</evidence>
<dbReference type="AlphaFoldDB" id="A0A7C9PGM6"/>
<dbReference type="CDD" id="cd06225">
    <property type="entry name" value="HAMP"/>
    <property type="match status" value="1"/>
</dbReference>
<dbReference type="Gene3D" id="6.10.340.10">
    <property type="match status" value="1"/>
</dbReference>
<feature type="coiled-coil region" evidence="5">
    <location>
        <begin position="667"/>
        <end position="694"/>
    </location>
</feature>
<evidence type="ECO:0000256" key="5">
    <source>
        <dbReference type="SAM" id="Coils"/>
    </source>
</evidence>
<protein>
    <submittedName>
        <fullName evidence="9">Methyl-accepting chemotaxis protein</fullName>
    </submittedName>
</protein>
<evidence type="ECO:0000256" key="2">
    <source>
        <dbReference type="ARBA" id="ARBA00022500"/>
    </source>
</evidence>
<dbReference type="RefSeq" id="WP_163457307.1">
    <property type="nucleotide sequence ID" value="NZ_JAAGOH010000009.1"/>
</dbReference>
<dbReference type="EMBL" id="JAAGOH010000009">
    <property type="protein sequence ID" value="NDY91457.1"/>
    <property type="molecule type" value="Genomic_DNA"/>
</dbReference>
<dbReference type="InterPro" id="IPR004090">
    <property type="entry name" value="Chemotax_Me-accpt_rcpt"/>
</dbReference>
<dbReference type="SUPFAM" id="SSF58104">
    <property type="entry name" value="Methyl-accepting chemotaxis protein (MCP) signaling domain"/>
    <property type="match status" value="1"/>
</dbReference>